<dbReference type="GO" id="GO:0008168">
    <property type="term" value="F:methyltransferase activity"/>
    <property type="evidence" value="ECO:0007669"/>
    <property type="project" value="InterPro"/>
</dbReference>
<dbReference type="InterPro" id="IPR007848">
    <property type="entry name" value="Small_mtfrase_dom"/>
</dbReference>
<comment type="caution">
    <text evidence="2">The sequence shown here is derived from an EMBL/GenBank/DDBJ whole genome shotgun (WGS) entry which is preliminary data.</text>
</comment>
<dbReference type="Pfam" id="PF05175">
    <property type="entry name" value="MTS"/>
    <property type="match status" value="1"/>
</dbReference>
<dbReference type="PANTHER" id="PTHR47739:SF1">
    <property type="entry name" value="TRNA1(VAL) (ADENINE(37)-N6)-METHYLTRANSFERASE"/>
    <property type="match status" value="1"/>
</dbReference>
<accession>A0AAE3DXG6</accession>
<dbReference type="AlphaFoldDB" id="A0AAE3DXG6"/>
<evidence type="ECO:0000313" key="3">
    <source>
        <dbReference type="Proteomes" id="UP001198242"/>
    </source>
</evidence>
<dbReference type="SUPFAM" id="SSF53335">
    <property type="entry name" value="S-adenosyl-L-methionine-dependent methyltransferases"/>
    <property type="match status" value="1"/>
</dbReference>
<evidence type="ECO:0000259" key="1">
    <source>
        <dbReference type="Pfam" id="PF05175"/>
    </source>
</evidence>
<dbReference type="RefSeq" id="WP_308455914.1">
    <property type="nucleotide sequence ID" value="NZ_JAJEQM010000003.1"/>
</dbReference>
<evidence type="ECO:0000313" key="2">
    <source>
        <dbReference type="EMBL" id="MCC2209809.1"/>
    </source>
</evidence>
<keyword evidence="3" id="KW-1185">Reference proteome</keyword>
<reference evidence="2 3" key="1">
    <citation type="submission" date="2021-10" db="EMBL/GenBank/DDBJ databases">
        <title>Anaerobic single-cell dispensing facilitates the cultivation of human gut bacteria.</title>
        <authorList>
            <person name="Afrizal A."/>
        </authorList>
    </citation>
    <scope>NUCLEOTIDE SEQUENCE [LARGE SCALE GENOMIC DNA]</scope>
    <source>
        <strain evidence="2 3">CLA-AA-H232</strain>
    </source>
</reference>
<proteinExistence type="predicted"/>
<dbReference type="Proteomes" id="UP001198242">
    <property type="component" value="Unassembled WGS sequence"/>
</dbReference>
<feature type="domain" description="Methyltransferase small" evidence="1">
    <location>
        <begin position="30"/>
        <end position="125"/>
    </location>
</feature>
<organism evidence="2 3">
    <name type="scientific">Hominilimicola fabiformis</name>
    <dbReference type="NCBI Taxonomy" id="2885356"/>
    <lineage>
        <taxon>Bacteria</taxon>
        <taxon>Bacillati</taxon>
        <taxon>Bacillota</taxon>
        <taxon>Clostridia</taxon>
        <taxon>Eubacteriales</taxon>
        <taxon>Oscillospiraceae</taxon>
        <taxon>Hominilimicola</taxon>
    </lineage>
</organism>
<gene>
    <name evidence="2" type="ORF">LKE05_03230</name>
</gene>
<dbReference type="EMBL" id="JAJEQM010000003">
    <property type="protein sequence ID" value="MCC2209809.1"/>
    <property type="molecule type" value="Genomic_DNA"/>
</dbReference>
<dbReference type="InterPro" id="IPR050210">
    <property type="entry name" value="tRNA_Adenine-N(6)_MTase"/>
</dbReference>
<dbReference type="CDD" id="cd02440">
    <property type="entry name" value="AdoMet_MTases"/>
    <property type="match status" value="1"/>
</dbReference>
<dbReference type="Gene3D" id="3.40.50.150">
    <property type="entry name" value="Vaccinia Virus protein VP39"/>
    <property type="match status" value="1"/>
</dbReference>
<dbReference type="InterPro" id="IPR029063">
    <property type="entry name" value="SAM-dependent_MTases_sf"/>
</dbReference>
<name>A0AAE3DXG6_9FIRM</name>
<sequence length="241" mass="27386">MIKDDECLDDLQNGLFIIQKKNGFKFGIDAVLLSDFAKETRSKKTLDLCTGTGIVPLLLSAKTNTPKIFGLEIQEEIAQMAQRSVEHNKLEDRISIECGDLKTAVSIYGRDSFDKITCNPPYMKCGSGNQNDIDTKSISRHEVMCTVDDVINVSAKLLIPKGRFFMIHRPNRLVDIMCAMRKYKIEPKRMRFVHPSYDKVPNMVLIEGMRDGGEELKLLPPLYVYNQDGTYSDEIHKIYGN</sequence>
<dbReference type="PANTHER" id="PTHR47739">
    <property type="entry name" value="TRNA1(VAL) (ADENINE(37)-N6)-METHYLTRANSFERASE"/>
    <property type="match status" value="1"/>
</dbReference>
<protein>
    <submittedName>
        <fullName evidence="2">tRNA1(Val) (Adenine(37)-N6)-methyltransferase</fullName>
    </submittedName>
</protein>